<sequence>MPMLVELALLIAIALPVVASSFEKSDQDTRPTLNRGHSAHIAPLAVQRSRGSYYVEARTGTPARIVDLQLRNDAGTTIFVPPKSGSLLFGAVDKNKYSGSLTILDFVHTESSSRAPTILLSHLKASSHIGHKALMTYDDNPYLVAINLGVEFSFLPQNIAEAIWQEAGAEYLEACGCPAVPCALTESYNTFTYGFGGTDGPQIEMHLWTMVIDRDVYDLQLDNTNGEPLCVFSVKNATNPASYAVGEDFLRNAYVVFDMSNDKIALAQGRFDSDALHHSDVVLFTEYGAHIPSAQGASEQPAAEVVSGTQITMNTLGTTVTNPYPDSSKSGVVIRADSSASVNESGNHDALGKDDAFNLTGDLGTWLSIVLVTLVGLAIAYTVNYQRKSAKSQTKPLSEEPSMPDPTLQESGIELEVPISAAPSRESESRGHLQESRVAAQDIEIAPTSTYMSPAVFSPTQDGDEEPKSLTFPSEAKLKSQMPEEKVLGTWSDLRKTYL</sequence>
<evidence type="ECO:0000256" key="3">
    <source>
        <dbReference type="SAM" id="Phobius"/>
    </source>
</evidence>
<dbReference type="PROSITE" id="PS51767">
    <property type="entry name" value="PEPTIDASE_A1"/>
    <property type="match status" value="1"/>
</dbReference>
<evidence type="ECO:0000259" key="5">
    <source>
        <dbReference type="PROSITE" id="PS51767"/>
    </source>
</evidence>
<dbReference type="InterPro" id="IPR001461">
    <property type="entry name" value="Aspartic_peptidase_A1"/>
</dbReference>
<feature type="domain" description="Peptidase A1" evidence="5">
    <location>
        <begin position="1"/>
        <end position="267"/>
    </location>
</feature>
<feature type="chain" id="PRO_5045713547" description="Peptidase A1 domain-containing protein" evidence="4">
    <location>
        <begin position="20"/>
        <end position="499"/>
    </location>
</feature>
<evidence type="ECO:0000256" key="1">
    <source>
        <dbReference type="ARBA" id="ARBA00007447"/>
    </source>
</evidence>
<dbReference type="Gene3D" id="2.40.70.10">
    <property type="entry name" value="Acid Proteases"/>
    <property type="match status" value="1"/>
</dbReference>
<comment type="similarity">
    <text evidence="1">Belongs to the peptidase A1 family.</text>
</comment>
<dbReference type="InterPro" id="IPR033121">
    <property type="entry name" value="PEPTIDASE_A1"/>
</dbReference>
<feature type="region of interest" description="Disordered" evidence="2">
    <location>
        <begin position="450"/>
        <end position="485"/>
    </location>
</feature>
<evidence type="ECO:0000256" key="4">
    <source>
        <dbReference type="SAM" id="SignalP"/>
    </source>
</evidence>
<name>A0ABR3XV44_9PEZI</name>
<dbReference type="Pfam" id="PF00026">
    <property type="entry name" value="Asp"/>
    <property type="match status" value="1"/>
</dbReference>
<keyword evidence="7" id="KW-1185">Reference proteome</keyword>
<proteinExistence type="inferred from homology"/>
<keyword evidence="4" id="KW-0732">Signal</keyword>
<dbReference type="Proteomes" id="UP001583177">
    <property type="component" value="Unassembled WGS sequence"/>
</dbReference>
<protein>
    <recommendedName>
        <fullName evidence="5">Peptidase A1 domain-containing protein</fullName>
    </recommendedName>
</protein>
<feature type="compositionally biased region" description="Basic and acidic residues" evidence="2">
    <location>
        <begin position="476"/>
        <end position="485"/>
    </location>
</feature>
<comment type="caution">
    <text evidence="6">The sequence shown here is derived from an EMBL/GenBank/DDBJ whole genome shotgun (WGS) entry which is preliminary data.</text>
</comment>
<dbReference type="InterPro" id="IPR021109">
    <property type="entry name" value="Peptidase_aspartic_dom_sf"/>
</dbReference>
<evidence type="ECO:0000256" key="2">
    <source>
        <dbReference type="SAM" id="MobiDB-lite"/>
    </source>
</evidence>
<reference evidence="6 7" key="1">
    <citation type="journal article" date="2024" name="IMA Fungus">
        <title>IMA Genome - F19 : A genome assembly and annotation guide to empower mycologists, including annotated draft genome sequences of Ceratocystis pirilliformis, Diaporthe australafricana, Fusarium ophioides, Paecilomyces lecythidis, and Sporothrix stenoceras.</title>
        <authorList>
            <person name="Aylward J."/>
            <person name="Wilson A.M."/>
            <person name="Visagie C.M."/>
            <person name="Spraker J."/>
            <person name="Barnes I."/>
            <person name="Buitendag C."/>
            <person name="Ceriani C."/>
            <person name="Del Mar Angel L."/>
            <person name="du Plessis D."/>
            <person name="Fuchs T."/>
            <person name="Gasser K."/>
            <person name="Kramer D."/>
            <person name="Li W."/>
            <person name="Munsamy K."/>
            <person name="Piso A."/>
            <person name="Price J.L."/>
            <person name="Sonnekus B."/>
            <person name="Thomas C."/>
            <person name="van der Nest A."/>
            <person name="van Dijk A."/>
            <person name="van Heerden A."/>
            <person name="van Vuuren N."/>
            <person name="Yilmaz N."/>
            <person name="Duong T.A."/>
            <person name="van der Merwe N.A."/>
            <person name="Wingfield M.J."/>
            <person name="Wingfield B.D."/>
        </authorList>
    </citation>
    <scope>NUCLEOTIDE SEQUENCE [LARGE SCALE GENOMIC DNA]</scope>
    <source>
        <strain evidence="6 7">CMW 18300</strain>
    </source>
</reference>
<dbReference type="PRINTS" id="PR00792">
    <property type="entry name" value="PEPSIN"/>
</dbReference>
<accession>A0ABR3XV44</accession>
<keyword evidence="3" id="KW-1133">Transmembrane helix</keyword>
<feature type="transmembrane region" description="Helical" evidence="3">
    <location>
        <begin position="363"/>
        <end position="383"/>
    </location>
</feature>
<feature type="signal peptide" evidence="4">
    <location>
        <begin position="1"/>
        <end position="19"/>
    </location>
</feature>
<dbReference type="SUPFAM" id="SSF50630">
    <property type="entry name" value="Acid proteases"/>
    <property type="match status" value="1"/>
</dbReference>
<keyword evidence="3" id="KW-0472">Membrane</keyword>
<keyword evidence="3" id="KW-0812">Transmembrane</keyword>
<evidence type="ECO:0000313" key="6">
    <source>
        <dbReference type="EMBL" id="KAL1879871.1"/>
    </source>
</evidence>
<evidence type="ECO:0000313" key="7">
    <source>
        <dbReference type="Proteomes" id="UP001583177"/>
    </source>
</evidence>
<gene>
    <name evidence="6" type="ORF">Daus18300_001710</name>
</gene>
<organism evidence="6 7">
    <name type="scientific">Diaporthe australafricana</name>
    <dbReference type="NCBI Taxonomy" id="127596"/>
    <lineage>
        <taxon>Eukaryota</taxon>
        <taxon>Fungi</taxon>
        <taxon>Dikarya</taxon>
        <taxon>Ascomycota</taxon>
        <taxon>Pezizomycotina</taxon>
        <taxon>Sordariomycetes</taxon>
        <taxon>Sordariomycetidae</taxon>
        <taxon>Diaporthales</taxon>
        <taxon>Diaporthaceae</taxon>
        <taxon>Diaporthe</taxon>
    </lineage>
</organism>
<feature type="region of interest" description="Disordered" evidence="2">
    <location>
        <begin position="389"/>
        <end position="409"/>
    </location>
</feature>
<dbReference type="EMBL" id="JAWRVE010000009">
    <property type="protein sequence ID" value="KAL1879871.1"/>
    <property type="molecule type" value="Genomic_DNA"/>
</dbReference>